<organism evidence="6 7">
    <name type="scientific">Potamilus streckersoni</name>
    <dbReference type="NCBI Taxonomy" id="2493646"/>
    <lineage>
        <taxon>Eukaryota</taxon>
        <taxon>Metazoa</taxon>
        <taxon>Spiralia</taxon>
        <taxon>Lophotrochozoa</taxon>
        <taxon>Mollusca</taxon>
        <taxon>Bivalvia</taxon>
        <taxon>Autobranchia</taxon>
        <taxon>Heteroconchia</taxon>
        <taxon>Palaeoheterodonta</taxon>
        <taxon>Unionida</taxon>
        <taxon>Unionoidea</taxon>
        <taxon>Unionidae</taxon>
        <taxon>Ambleminae</taxon>
        <taxon>Lampsilini</taxon>
        <taxon>Potamilus</taxon>
    </lineage>
</organism>
<reference evidence="6" key="1">
    <citation type="journal article" date="2021" name="Genome Biol. Evol.">
        <title>A High-Quality Reference Genome for a Parasitic Bivalve with Doubly Uniparental Inheritance (Bivalvia: Unionida).</title>
        <authorList>
            <person name="Smith C.H."/>
        </authorList>
    </citation>
    <scope>NUCLEOTIDE SEQUENCE</scope>
    <source>
        <strain evidence="6">CHS0354</strain>
    </source>
</reference>
<keyword evidence="7" id="KW-1185">Reference proteome</keyword>
<dbReference type="PANTHER" id="PTHR34524:SF15">
    <property type="entry name" value="EF-HAND DOMAIN-CONTAINING PROTEIN"/>
    <property type="match status" value="1"/>
</dbReference>
<evidence type="ECO:0000256" key="1">
    <source>
        <dbReference type="ARBA" id="ARBA00022723"/>
    </source>
</evidence>
<feature type="domain" description="EF-hand" evidence="5">
    <location>
        <begin position="558"/>
        <end position="593"/>
    </location>
</feature>
<dbReference type="InterPro" id="IPR002048">
    <property type="entry name" value="EF_hand_dom"/>
</dbReference>
<dbReference type="Gene3D" id="2.30.29.170">
    <property type="match status" value="1"/>
</dbReference>
<feature type="compositionally biased region" description="Polar residues" evidence="4">
    <location>
        <begin position="11"/>
        <end position="23"/>
    </location>
</feature>
<evidence type="ECO:0000256" key="3">
    <source>
        <dbReference type="ARBA" id="ARBA00022837"/>
    </source>
</evidence>
<dbReference type="EMBL" id="JAEAOA010002310">
    <property type="protein sequence ID" value="KAK3598476.1"/>
    <property type="molecule type" value="Genomic_DNA"/>
</dbReference>
<feature type="region of interest" description="Disordered" evidence="4">
    <location>
        <begin position="98"/>
        <end position="172"/>
    </location>
</feature>
<dbReference type="InterPro" id="IPR051581">
    <property type="entry name" value="Ca-bind"/>
</dbReference>
<dbReference type="Proteomes" id="UP001195483">
    <property type="component" value="Unassembled WGS sequence"/>
</dbReference>
<feature type="compositionally biased region" description="Polar residues" evidence="4">
    <location>
        <begin position="287"/>
        <end position="297"/>
    </location>
</feature>
<feature type="compositionally biased region" description="Basic and acidic residues" evidence="4">
    <location>
        <begin position="141"/>
        <end position="152"/>
    </location>
</feature>
<dbReference type="AlphaFoldDB" id="A0AAE0SUR3"/>
<reference evidence="6" key="3">
    <citation type="submission" date="2023-05" db="EMBL/GenBank/DDBJ databases">
        <authorList>
            <person name="Smith C.H."/>
        </authorList>
    </citation>
    <scope>NUCLEOTIDE SEQUENCE</scope>
    <source>
        <strain evidence="6">CHS0354</strain>
        <tissue evidence="6">Mantle</tissue>
    </source>
</reference>
<evidence type="ECO:0000256" key="2">
    <source>
        <dbReference type="ARBA" id="ARBA00022737"/>
    </source>
</evidence>
<evidence type="ECO:0000313" key="7">
    <source>
        <dbReference type="Proteomes" id="UP001195483"/>
    </source>
</evidence>
<keyword evidence="2" id="KW-0677">Repeat</keyword>
<evidence type="ECO:0000256" key="4">
    <source>
        <dbReference type="SAM" id="MobiDB-lite"/>
    </source>
</evidence>
<feature type="region of interest" description="Disordered" evidence="4">
    <location>
        <begin position="287"/>
        <end position="316"/>
    </location>
</feature>
<feature type="compositionally biased region" description="Polar residues" evidence="4">
    <location>
        <begin position="114"/>
        <end position="129"/>
    </location>
</feature>
<feature type="compositionally biased region" description="Basic and acidic residues" evidence="4">
    <location>
        <begin position="47"/>
        <end position="58"/>
    </location>
</feature>
<accession>A0AAE0SUR3</accession>
<dbReference type="Gene3D" id="1.10.238.10">
    <property type="entry name" value="EF-hand"/>
    <property type="match status" value="2"/>
</dbReference>
<dbReference type="PROSITE" id="PS50222">
    <property type="entry name" value="EF_HAND_2"/>
    <property type="match status" value="1"/>
</dbReference>
<evidence type="ECO:0000259" key="5">
    <source>
        <dbReference type="PROSITE" id="PS50222"/>
    </source>
</evidence>
<dbReference type="GO" id="GO:0005509">
    <property type="term" value="F:calcium ion binding"/>
    <property type="evidence" value="ECO:0007669"/>
    <property type="project" value="InterPro"/>
</dbReference>
<dbReference type="PANTHER" id="PTHR34524">
    <property type="entry name" value="CALCYPHOSIN"/>
    <property type="match status" value="1"/>
</dbReference>
<comment type="caution">
    <text evidence="6">The sequence shown here is derived from an EMBL/GenBank/DDBJ whole genome shotgun (WGS) entry which is preliminary data.</text>
</comment>
<proteinExistence type="predicted"/>
<sequence length="654" mass="74191">MSFGIFGTHTGGRNLQGNAQNMRPGSGRPPSAKPTVNRNPITGEETQIEKTTDKKKNEPASTYSRVQGIPTLNLDYLKDTDYVSNPIVLKDYPLDTPGTASTVSWGTPLGSARSVRSTRTPKNVSSGRQTRPAGVPGLHLGDGDLSVREQSKKHPIPLPKEPGAWDKVPVPDNVPEPSARQKEMYKQYQDELKQAYKAQSKPLAVQEADVEEAVNEYKKSYPKLSESVDEDDIIQKSWTKKQTYSKSQLMKKLDAEELLENNKKQKLIETVMIDQLARAVISAPEQNVKSPHVQTPDTRWAKGSNRSLHDSKVRTSSTATENLLSKRVQFGARVVTRNGHDATRELTGFFFHVDNTMTIYEFRQFGKSAKALPFIQRGKYPILSGPRKGEPYELIDIYPGATIVIFSENQPSLPDTLKKVKQITFKVTDLDQEEKERLLMPDVPLSQRDEVYTHLHIPNKIEYTDKVFLKNLQSSIQKKIKKRAIRTIPGLGRYYRKADASGQGRLYRFELEKGLFEFHIELPPDALDTVFEILDPEEKGELDYQVYMKGVIGEMNEFRKSLVRKAFLKIDTGKKGYLTVSDIRKFFNATFQHNSRTGEEREVSAMEAFLEAVTASSHQEEVSWVEFEEYYEGLSISIDDEEDFVSILRNTWTI</sequence>
<name>A0AAE0SUR3_9BIVA</name>
<feature type="region of interest" description="Disordered" evidence="4">
    <location>
        <begin position="1"/>
        <end position="64"/>
    </location>
</feature>
<reference evidence="6" key="2">
    <citation type="journal article" date="2021" name="Genome Biol. Evol.">
        <title>Developing a high-quality reference genome for a parasitic bivalve with doubly uniparental inheritance (Bivalvia: Unionida).</title>
        <authorList>
            <person name="Smith C.H."/>
        </authorList>
    </citation>
    <scope>NUCLEOTIDE SEQUENCE</scope>
    <source>
        <strain evidence="6">CHS0354</strain>
        <tissue evidence="6">Mantle</tissue>
    </source>
</reference>
<protein>
    <recommendedName>
        <fullName evidence="5">EF-hand domain-containing protein</fullName>
    </recommendedName>
</protein>
<dbReference type="InterPro" id="IPR057461">
    <property type="entry name" value="CAYP2_PH"/>
</dbReference>
<gene>
    <name evidence="6" type="ORF">CHS0354_039564</name>
</gene>
<evidence type="ECO:0000313" key="6">
    <source>
        <dbReference type="EMBL" id="KAK3598476.1"/>
    </source>
</evidence>
<dbReference type="InterPro" id="IPR011992">
    <property type="entry name" value="EF-hand-dom_pair"/>
</dbReference>
<keyword evidence="3" id="KW-0106">Calcium</keyword>
<keyword evidence="1" id="KW-0479">Metal-binding</keyword>
<dbReference type="SUPFAM" id="SSF47473">
    <property type="entry name" value="EF-hand"/>
    <property type="match status" value="1"/>
</dbReference>
<dbReference type="Pfam" id="PF25348">
    <property type="entry name" value="PH_CAYP2"/>
    <property type="match status" value="1"/>
</dbReference>